<feature type="region of interest" description="Disordered" evidence="2">
    <location>
        <begin position="440"/>
        <end position="1261"/>
    </location>
</feature>
<accession>A0A7F5RMI5</accession>
<dbReference type="GeneID" id="108738623"/>
<proteinExistence type="predicted"/>
<feature type="compositionally biased region" description="Acidic residues" evidence="2">
    <location>
        <begin position="1130"/>
        <end position="1140"/>
    </location>
</feature>
<feature type="compositionally biased region" description="Basic and acidic residues" evidence="2">
    <location>
        <begin position="994"/>
        <end position="1026"/>
    </location>
</feature>
<feature type="compositionally biased region" description="Basic and acidic residues" evidence="2">
    <location>
        <begin position="710"/>
        <end position="763"/>
    </location>
</feature>
<feature type="compositionally biased region" description="Basic and acidic residues" evidence="2">
    <location>
        <begin position="1093"/>
        <end position="1110"/>
    </location>
</feature>
<dbReference type="CTD" id="31976"/>
<dbReference type="PANTHER" id="PTHR14038">
    <property type="entry name" value="BAT2 HLA-B-ASSOCIATED TRANSCRIPT 2"/>
    <property type="match status" value="1"/>
</dbReference>
<feature type="compositionally biased region" description="Basic and acidic residues" evidence="2">
    <location>
        <begin position="623"/>
        <end position="643"/>
    </location>
</feature>
<feature type="region of interest" description="Disordered" evidence="2">
    <location>
        <begin position="1768"/>
        <end position="1793"/>
    </location>
</feature>
<feature type="compositionally biased region" description="Basic and acidic residues" evidence="2">
    <location>
        <begin position="518"/>
        <end position="551"/>
    </location>
</feature>
<feature type="compositionally biased region" description="Basic and acidic residues" evidence="2">
    <location>
        <begin position="802"/>
        <end position="815"/>
    </location>
</feature>
<feature type="compositionally biased region" description="Basic and acidic residues" evidence="2">
    <location>
        <begin position="667"/>
        <end position="698"/>
    </location>
</feature>
<dbReference type="OrthoDB" id="1939715at2759"/>
<feature type="compositionally biased region" description="Polar residues" evidence="2">
    <location>
        <begin position="141"/>
        <end position="162"/>
    </location>
</feature>
<feature type="compositionally biased region" description="Polar residues" evidence="2">
    <location>
        <begin position="2005"/>
        <end position="2026"/>
    </location>
</feature>
<dbReference type="GO" id="GO:0030154">
    <property type="term" value="P:cell differentiation"/>
    <property type="evidence" value="ECO:0007669"/>
    <property type="project" value="TreeGrafter"/>
</dbReference>
<feature type="compositionally biased region" description="Polar residues" evidence="2">
    <location>
        <begin position="574"/>
        <end position="583"/>
    </location>
</feature>
<feature type="region of interest" description="Disordered" evidence="2">
    <location>
        <begin position="2135"/>
        <end position="2156"/>
    </location>
</feature>
<gene>
    <name evidence="5" type="primary">LOC108738623</name>
</gene>
<feature type="compositionally biased region" description="Polar residues" evidence="2">
    <location>
        <begin position="555"/>
        <end position="565"/>
    </location>
</feature>
<feature type="compositionally biased region" description="Basic and acidic residues" evidence="2">
    <location>
        <begin position="440"/>
        <end position="454"/>
    </location>
</feature>
<feature type="domain" description="BAT2 N-terminal" evidence="3">
    <location>
        <begin position="1"/>
        <end position="190"/>
    </location>
</feature>
<keyword evidence="1" id="KW-0597">Phosphoprotein</keyword>
<dbReference type="KEGG" id="apln:108738623"/>
<feature type="compositionally biased region" description="Basic and acidic residues" evidence="2">
    <location>
        <begin position="30"/>
        <end position="39"/>
    </location>
</feature>
<feature type="compositionally biased region" description="Low complexity" evidence="2">
    <location>
        <begin position="96"/>
        <end position="129"/>
    </location>
</feature>
<feature type="compositionally biased region" description="Polar residues" evidence="2">
    <location>
        <begin position="1987"/>
        <end position="1998"/>
    </location>
</feature>
<feature type="compositionally biased region" description="Polar residues" evidence="2">
    <location>
        <begin position="1152"/>
        <end position="1167"/>
    </location>
</feature>
<feature type="region of interest" description="Disordered" evidence="2">
    <location>
        <begin position="29"/>
        <end position="333"/>
    </location>
</feature>
<feature type="region of interest" description="Disordered" evidence="2">
    <location>
        <begin position="352"/>
        <end position="387"/>
    </location>
</feature>
<feature type="compositionally biased region" description="Low complexity" evidence="2">
    <location>
        <begin position="487"/>
        <end position="517"/>
    </location>
</feature>
<feature type="region of interest" description="Disordered" evidence="2">
    <location>
        <begin position="1987"/>
        <end position="2048"/>
    </location>
</feature>
<feature type="region of interest" description="Disordered" evidence="2">
    <location>
        <begin position="2075"/>
        <end position="2107"/>
    </location>
</feature>
<dbReference type="PANTHER" id="PTHR14038:SF0">
    <property type="entry name" value="LP18708P"/>
    <property type="match status" value="1"/>
</dbReference>
<evidence type="ECO:0000256" key="2">
    <source>
        <dbReference type="SAM" id="MobiDB-lite"/>
    </source>
</evidence>
<feature type="compositionally biased region" description="Polar residues" evidence="2">
    <location>
        <begin position="2078"/>
        <end position="2107"/>
    </location>
</feature>
<feature type="compositionally biased region" description="Low complexity" evidence="2">
    <location>
        <begin position="2136"/>
        <end position="2148"/>
    </location>
</feature>
<evidence type="ECO:0000256" key="1">
    <source>
        <dbReference type="ARBA" id="ARBA00022553"/>
    </source>
</evidence>
<reference evidence="5" key="1">
    <citation type="submission" date="2025-08" db="UniProtKB">
        <authorList>
            <consortium name="RefSeq"/>
        </authorList>
    </citation>
    <scope>IDENTIFICATION</scope>
    <source>
        <tissue evidence="5">Entire body</tissue>
    </source>
</reference>
<dbReference type="RefSeq" id="XP_025837146.1">
    <property type="nucleotide sequence ID" value="XM_025981361.1"/>
</dbReference>
<dbReference type="InParanoid" id="A0A7F5RMI5"/>
<feature type="compositionally biased region" description="Pro residues" evidence="2">
    <location>
        <begin position="1774"/>
        <end position="1787"/>
    </location>
</feature>
<feature type="compositionally biased region" description="Pro residues" evidence="2">
    <location>
        <begin position="239"/>
        <end position="254"/>
    </location>
</feature>
<feature type="compositionally biased region" description="Low complexity" evidence="2">
    <location>
        <begin position="648"/>
        <end position="658"/>
    </location>
</feature>
<organism evidence="4 5">
    <name type="scientific">Agrilus planipennis</name>
    <name type="common">Emerald ash borer</name>
    <name type="synonym">Agrilus marcopoli</name>
    <dbReference type="NCBI Taxonomy" id="224129"/>
    <lineage>
        <taxon>Eukaryota</taxon>
        <taxon>Metazoa</taxon>
        <taxon>Ecdysozoa</taxon>
        <taxon>Arthropoda</taxon>
        <taxon>Hexapoda</taxon>
        <taxon>Insecta</taxon>
        <taxon>Pterygota</taxon>
        <taxon>Neoptera</taxon>
        <taxon>Endopterygota</taxon>
        <taxon>Coleoptera</taxon>
        <taxon>Polyphaga</taxon>
        <taxon>Elateriformia</taxon>
        <taxon>Buprestoidea</taxon>
        <taxon>Buprestidae</taxon>
        <taxon>Agrilinae</taxon>
        <taxon>Agrilus</taxon>
    </lineage>
</organism>
<name>A0A7F5RMI5_AGRPL</name>
<feature type="compositionally biased region" description="Basic and acidic residues" evidence="2">
    <location>
        <begin position="824"/>
        <end position="904"/>
    </location>
</feature>
<protein>
    <submittedName>
        <fullName evidence="5">Uncharacterized protein LOC108738623 isoform X1</fullName>
    </submittedName>
</protein>
<feature type="region of interest" description="Disordered" evidence="2">
    <location>
        <begin position="1365"/>
        <end position="1387"/>
    </location>
</feature>
<feature type="compositionally biased region" description="Low complexity" evidence="2">
    <location>
        <begin position="1372"/>
        <end position="1383"/>
    </location>
</feature>
<keyword evidence="4" id="KW-1185">Reference proteome</keyword>
<dbReference type="InterPro" id="IPR009738">
    <property type="entry name" value="BAT2_N"/>
</dbReference>
<feature type="compositionally biased region" description="Low complexity" evidence="2">
    <location>
        <begin position="584"/>
        <end position="614"/>
    </location>
</feature>
<dbReference type="InterPro" id="IPR033184">
    <property type="entry name" value="PRRC2"/>
</dbReference>
<feature type="region of interest" description="Disordered" evidence="2">
    <location>
        <begin position="1741"/>
        <end position="1760"/>
    </location>
</feature>
<sequence length="2193" mass="240850">MSTLPGLASKGEKGKSKYQSLDINNLWKAHTGEPLETQHQKNTLPRKHGMQSLGKVPTARRPPANLPSLKSEHTGSDAAVSLVPSGGTGWGKQEGSPSSTTSQTTSVTNSTVSSSSNSSSNSLPVSNQTVGPSPVVPSLPISKQSTPAATPVTNDKSWSAVMSGNDILQPPPYHSPQFQHEFPSLSAGDGAPTRPGTDMQYGPGPSLRPQNEGSWIQGGARPQPPSDLHSRNSNSAPPGASPQPSGPAGPPQVPLPQQYRGVIPPFMCRGNFASNGHGLPTFPNPPAGAPKWSTGGPNRGVIENRSQAPQRPDEDEVVSRPIIKEEDLTRMDDLARDVGWASYDDIDYNQKLAFSDDESSPKEDGRENGKTDQNSDDRRPRGGAKIIRHINEEEEVWKQRRMQQTEKVALAVERAKQRKEEEEKRFLEQKQAAAKKLQMLEEKMSKNKRERELEDTQGTISPLAVPSQPIMPVPIPVPEWEKEKENQTNTSSNNSSGSNVQKASAQQQQQKDVSSASEFHKLAQIEGRSFVRKDSQSVEREPPRDTREIRDQMGPNFSKQFQSNLPPRFKKQQQLRNIASSPQLQNNNSNNLQTTNYNSDTSSSYSSWQSTQQYKNSSSVHASRQDSEELEEHHYKDNHRNDESCLPSYSNFNSYYDSDTAKSGGKYSEDDNKRDKGREESSIAWEKEKESLEKEKLPKRSSNQDIFEELQMHHVTSDEWRDKYEKEDRYGEKYERPQRPDSRDSRASRDSRHSRESNRDFDYHTSSSSWADSPFDPTFDKKRKENVYTREERSRVVPGPITKERVEAEDYKNDKGLTQLKRGMIIEKPIEKEKTPEKIVKEEEKESKDWATDSGKQNDTKTEEKTITGKDSGNEKDRHEINTDSDNSKPQKVNSDKDKEDGKSHGSSNRRRQDPRGWSTGGPYVYRNTWKRNDSRRGGASGAGSRFGGMKKSSALSKGPSDWLHTESDASADEISSESIRDEKRSPKMSRKISSKDEKNKENRFERSDKDSNKRDNYTPRGEPSRHGRGSSQFRSSGGRGGISRRIDGYGPPPSKSPFSHLDEKETNKKSDNISESEDNKMQNSAGVIGSNRNKDSFKSKSEDKLEGNKSRGSSNSRRNKGRKPKEGSEENCETSDNSEENSKDKSKHLSKTLSARTSSQRRNNSGRPDYRVRPDGSRQPSIKDEKTKSQDDQTGGDQKDEKDTDGFQEVKSKKNLQRPKSGDEKIPSKLGSKLGDDRKDKTLKKPGPALPSSQQQSQFPLAQQVANIPSLMDTPVNPPQPMLAQLNKDKFERNRQNKLPPRFVRQRLQKVQINHHQPPQQQQQQSGIICDDINKVSHNLNMLDAGGALSSAWNKLRVESDGLECTKNPEQSQQQQQSPSQSMDKVVQNNHLGEKPVLDGATPPVNTIIFENTNFKSAPGARRNEKPCKLEESVVIDNSAVMSTFNKPIRDLLNNKGDKQQQQPQQQQVDATTIQMQLAFTKEDTADMKLDFFESELTHLTEDNKNSKNLGGLSRSIHTITSVNNTISTADALNFKIASVKKVWESMPTVMEHNVVVAQDDPNTAASAGFSTSFGADTGALDGSTAFVNKTAEGEDGHERYNASPNQTVTNNTTTNVCKVKPTQQIAGSASQTIHTTGAHQPHSGVVGSGIVGHPLSPPPMQSVIGTGVGLGQPPQQYTSNQHLGYQPSVGGTNQYGMSAIPSPPTVLFNSTQQLQAAAAQSGLYGTFQIDQSQVLGSQGRSQFSQYPNPYGLGQTASSPYSAQSMYLQGAQPHPPPAAQPPPPPDLYTNINSYRLSATGPFAQNQQLNNPTTVLISSTSNSLMSATVKPSTQQISAIGTKAGGAGQAYQQTSQQGQQLYMAYDPTMQAASYLPSTGVIQRGPNGPLQNNVVTALQPSASSFYTGSTGGQTAGYFQQPASSALQSGPLQQHQAAGYGIQGNIFGNPNQSHTSAGLQNFGSHFLSSPMQLAAAAALNAQQYRSQNLPNTTPYIKSMTGQHVGDQGTRQLKSPASQQDVLSSVFNSGPQIPSPKSKQNPKQPVPQSSPTAQHKYNLYQSVNTQQIAQMQRYPTPIQRPMNFQSSMGSVQPTSNGPTNNNPKHKSSNQNQKMRHYYGSQGSNLGNAQHDKMDEKLTEAATNNSATSNSSTMVNKSPTINAGGGGGVAVVGDATKDQTVVVGATKNEETVNTVVKE</sequence>
<feature type="compositionally biased region" description="Basic and acidic residues" evidence="2">
    <location>
        <begin position="322"/>
        <end position="333"/>
    </location>
</feature>
<evidence type="ECO:0000313" key="4">
    <source>
        <dbReference type="Proteomes" id="UP000192223"/>
    </source>
</evidence>
<dbReference type="Pfam" id="PF07001">
    <property type="entry name" value="BAT2_N"/>
    <property type="match status" value="1"/>
</dbReference>
<dbReference type="Proteomes" id="UP000192223">
    <property type="component" value="Unplaced"/>
</dbReference>
<feature type="compositionally biased region" description="Basic and acidic residues" evidence="2">
    <location>
        <begin position="359"/>
        <end position="380"/>
    </location>
</feature>
<evidence type="ECO:0000313" key="5">
    <source>
        <dbReference type="RefSeq" id="XP_025837146.1"/>
    </source>
</evidence>
<feature type="compositionally biased region" description="Basic and acidic residues" evidence="2">
    <location>
        <begin position="778"/>
        <end position="795"/>
    </location>
</feature>
<evidence type="ECO:0000259" key="3">
    <source>
        <dbReference type="Pfam" id="PF07001"/>
    </source>
</evidence>
<feature type="compositionally biased region" description="Low complexity" evidence="2">
    <location>
        <begin position="1251"/>
        <end position="1261"/>
    </location>
</feature>
<feature type="compositionally biased region" description="Low complexity" evidence="2">
    <location>
        <begin position="2027"/>
        <end position="2047"/>
    </location>
</feature>
<feature type="compositionally biased region" description="Basic and acidic residues" evidence="2">
    <location>
        <begin position="1169"/>
        <end position="1213"/>
    </location>
</feature>
<feature type="compositionally biased region" description="Basic and acidic residues" evidence="2">
    <location>
        <begin position="1061"/>
        <end position="1081"/>
    </location>
</feature>